<evidence type="ECO:0000259" key="6">
    <source>
        <dbReference type="Pfam" id="PF17836"/>
    </source>
</evidence>
<feature type="active site" description="Proton acceptor" evidence="4">
    <location>
        <position position="140"/>
    </location>
</feature>
<evidence type="ECO:0000313" key="8">
    <source>
        <dbReference type="Proteomes" id="UP000500938"/>
    </source>
</evidence>
<evidence type="ECO:0000256" key="5">
    <source>
        <dbReference type="PIRSR" id="PIRSR620019-2"/>
    </source>
</evidence>
<dbReference type="PANTHER" id="PTHR43300">
    <property type="entry name" value="ACETYLTRANSFERASE"/>
    <property type="match status" value="1"/>
</dbReference>
<dbReference type="AlphaFoldDB" id="A0A6M4IJU7"/>
<dbReference type="Pfam" id="PF17836">
    <property type="entry name" value="PglD_N"/>
    <property type="match status" value="1"/>
</dbReference>
<keyword evidence="8" id="KW-1185">Reference proteome</keyword>
<feature type="domain" description="PglD N-terminal" evidence="6">
    <location>
        <begin position="3"/>
        <end position="85"/>
    </location>
</feature>
<organism evidence="7 8">
    <name type="scientific">Gemmatimonas groenlandica</name>
    <dbReference type="NCBI Taxonomy" id="2732249"/>
    <lineage>
        <taxon>Bacteria</taxon>
        <taxon>Pseudomonadati</taxon>
        <taxon>Gemmatimonadota</taxon>
        <taxon>Gemmatimonadia</taxon>
        <taxon>Gemmatimonadales</taxon>
        <taxon>Gemmatimonadaceae</taxon>
        <taxon>Gemmatimonas</taxon>
    </lineage>
</organism>
<dbReference type="GO" id="GO:0016740">
    <property type="term" value="F:transferase activity"/>
    <property type="evidence" value="ECO:0007669"/>
    <property type="project" value="UniProtKB-KW"/>
</dbReference>
<dbReference type="InterPro" id="IPR011004">
    <property type="entry name" value="Trimer_LpxA-like_sf"/>
</dbReference>
<dbReference type="NCBIfam" id="TIGR03570">
    <property type="entry name" value="NeuD_NnaD"/>
    <property type="match status" value="1"/>
</dbReference>
<dbReference type="EMBL" id="CP053085">
    <property type="protein sequence ID" value="QJR34118.1"/>
    <property type="molecule type" value="Genomic_DNA"/>
</dbReference>
<dbReference type="PROSITE" id="PS00101">
    <property type="entry name" value="HEXAPEP_TRANSFERASES"/>
    <property type="match status" value="1"/>
</dbReference>
<dbReference type="CDD" id="cd03360">
    <property type="entry name" value="LbH_AT_putative"/>
    <property type="match status" value="1"/>
</dbReference>
<dbReference type="Proteomes" id="UP000500938">
    <property type="component" value="Chromosome"/>
</dbReference>
<gene>
    <name evidence="7" type="ORF">HKW67_00610</name>
</gene>
<feature type="binding site" evidence="5">
    <location>
        <position position="73"/>
    </location>
    <ligand>
        <name>substrate</name>
    </ligand>
</feature>
<dbReference type="InterPro" id="IPR020019">
    <property type="entry name" value="AcTrfase_PglD-like"/>
</dbReference>
<keyword evidence="3" id="KW-0677">Repeat</keyword>
<sequence>MNEIVIYGAGGLGREVAQILEDINACESRWSVRGFLSDDIALHGTISGDLPIIGSSEWVRARTTPVAVVVAVGNPALKHRLVQRVRSPLTTFPTIVHPSVVMGRRVSLGEGTVVGAGAVFTVDIRVGAFVTVGIGCTVSHDDVLCDYATLAPGVNISGNVRVGEGTDVGTGSQVIQGVSIGEWSIVGSGAVVCRDLPANVTAVGVPAKTIKERPQGWHRDKHA</sequence>
<dbReference type="Gene3D" id="3.40.50.20">
    <property type="match status" value="1"/>
</dbReference>
<dbReference type="InterPro" id="IPR018357">
    <property type="entry name" value="Hexapep_transf_CS"/>
</dbReference>
<dbReference type="InterPro" id="IPR041561">
    <property type="entry name" value="PglD_N"/>
</dbReference>
<feature type="site" description="Increases basicity of active site His" evidence="4">
    <location>
        <position position="141"/>
    </location>
</feature>
<reference evidence="7 8" key="1">
    <citation type="submission" date="2020-05" db="EMBL/GenBank/DDBJ databases">
        <title>Complete genome sequence of Gemmatimonas greenlandica TET16.</title>
        <authorList>
            <person name="Zeng Y."/>
        </authorList>
    </citation>
    <scope>NUCLEOTIDE SEQUENCE [LARGE SCALE GENOMIC DNA]</scope>
    <source>
        <strain evidence="7 8">TET16</strain>
    </source>
</reference>
<accession>A0A6M4IJU7</accession>
<evidence type="ECO:0000256" key="1">
    <source>
        <dbReference type="ARBA" id="ARBA00007274"/>
    </source>
</evidence>
<comment type="similarity">
    <text evidence="1">Belongs to the transferase hexapeptide repeat family.</text>
</comment>
<protein>
    <submittedName>
        <fullName evidence="7">Acetyltransferase</fullName>
    </submittedName>
</protein>
<dbReference type="Gene3D" id="2.160.10.10">
    <property type="entry name" value="Hexapeptide repeat proteins"/>
    <property type="match status" value="1"/>
</dbReference>
<dbReference type="SUPFAM" id="SSF51161">
    <property type="entry name" value="Trimeric LpxA-like enzymes"/>
    <property type="match status" value="1"/>
</dbReference>
<evidence type="ECO:0000256" key="3">
    <source>
        <dbReference type="ARBA" id="ARBA00022737"/>
    </source>
</evidence>
<dbReference type="InterPro" id="IPR050179">
    <property type="entry name" value="Trans_hexapeptide_repeat"/>
</dbReference>
<dbReference type="RefSeq" id="WP_171223544.1">
    <property type="nucleotide sequence ID" value="NZ_CP053085.1"/>
</dbReference>
<proteinExistence type="inferred from homology"/>
<keyword evidence="2 7" id="KW-0808">Transferase</keyword>
<name>A0A6M4IJU7_9BACT</name>
<dbReference type="KEGG" id="ggr:HKW67_00610"/>
<evidence type="ECO:0000256" key="4">
    <source>
        <dbReference type="PIRSR" id="PIRSR620019-1"/>
    </source>
</evidence>
<dbReference type="PANTHER" id="PTHR43300:SF7">
    <property type="entry name" value="UDP-N-ACETYLBACILLOSAMINE N-ACETYLTRANSFERASE"/>
    <property type="match status" value="1"/>
</dbReference>
<evidence type="ECO:0000313" key="7">
    <source>
        <dbReference type="EMBL" id="QJR34118.1"/>
    </source>
</evidence>
<evidence type="ECO:0000256" key="2">
    <source>
        <dbReference type="ARBA" id="ARBA00022679"/>
    </source>
</evidence>